<dbReference type="AlphaFoldDB" id="A0A1H6VQ11"/>
<dbReference type="RefSeq" id="WP_072693819.1">
    <property type="nucleotide sequence ID" value="NZ_FNYW01000061.1"/>
</dbReference>
<dbReference type="InterPro" id="IPR008878">
    <property type="entry name" value="Transposase_IS66_Orf2"/>
</dbReference>
<organism evidence="1 2">
    <name type="scientific">Alkalibacterium gilvum</name>
    <dbReference type="NCBI Taxonomy" id="1130080"/>
    <lineage>
        <taxon>Bacteria</taxon>
        <taxon>Bacillati</taxon>
        <taxon>Bacillota</taxon>
        <taxon>Bacilli</taxon>
        <taxon>Lactobacillales</taxon>
        <taxon>Carnobacteriaceae</taxon>
        <taxon>Alkalibacterium</taxon>
    </lineage>
</organism>
<dbReference type="NCBIfam" id="NF033819">
    <property type="entry name" value="IS66_TnpB"/>
    <property type="match status" value="1"/>
</dbReference>
<gene>
    <name evidence="1" type="ORF">SAMN04488113_1614</name>
</gene>
<dbReference type="PANTHER" id="PTHR36455:SF1">
    <property type="entry name" value="BLR8292 PROTEIN"/>
    <property type="match status" value="1"/>
</dbReference>
<sequence length="119" mass="13758">MKLVDFTQVENIFIVCGKTDMRRQIDGLAATITEEYDMDVYHEALFLFCGGKKDRFKALYWEGDGFLLLYKRLENGKLNWPRNQNEIQKLSAQQLRWLLEGLSVNQKVSIKPAVKGSIA</sequence>
<keyword evidence="2" id="KW-1185">Reference proteome</keyword>
<dbReference type="PANTHER" id="PTHR36455">
    <property type="match status" value="1"/>
</dbReference>
<protein>
    <submittedName>
        <fullName evidence="1">Transposase</fullName>
    </submittedName>
</protein>
<dbReference type="STRING" id="1130080.SAMN04488113_1614"/>
<dbReference type="Proteomes" id="UP000198564">
    <property type="component" value="Unassembled WGS sequence"/>
</dbReference>
<accession>A0A1H6VQ11</accession>
<dbReference type="Pfam" id="PF05717">
    <property type="entry name" value="TnpB_IS66"/>
    <property type="match status" value="1"/>
</dbReference>
<dbReference type="OrthoDB" id="4956084at2"/>
<proteinExistence type="predicted"/>
<name>A0A1H6VQ11_9LACT</name>
<evidence type="ECO:0000313" key="2">
    <source>
        <dbReference type="Proteomes" id="UP000198564"/>
    </source>
</evidence>
<evidence type="ECO:0000313" key="1">
    <source>
        <dbReference type="EMBL" id="SEJ05786.1"/>
    </source>
</evidence>
<reference evidence="2" key="1">
    <citation type="submission" date="2016-10" db="EMBL/GenBank/DDBJ databases">
        <authorList>
            <person name="Varghese N."/>
            <person name="Submissions S."/>
        </authorList>
    </citation>
    <scope>NUCLEOTIDE SEQUENCE [LARGE SCALE GENOMIC DNA]</scope>
    <source>
        <strain evidence="2">DSM 25751</strain>
    </source>
</reference>
<dbReference type="EMBL" id="FNYW01000061">
    <property type="protein sequence ID" value="SEJ05786.1"/>
    <property type="molecule type" value="Genomic_DNA"/>
</dbReference>